<dbReference type="PROSITE" id="PS50883">
    <property type="entry name" value="EAL"/>
    <property type="match status" value="1"/>
</dbReference>
<dbReference type="STRING" id="1288484.GCA_000348665_02121"/>
<dbReference type="PANTHER" id="PTHR33121:SF79">
    <property type="entry name" value="CYCLIC DI-GMP PHOSPHODIESTERASE PDED-RELATED"/>
    <property type="match status" value="1"/>
</dbReference>
<sequence length="249" mass="27089">MTQAFHKGRGFSLAYQPIYDLASGTPVKVEALLRWRHPLLGQISPGEFIPVAERTGQIAQIGLWVLSEACRAAQAWPQVRLSVNVSAVQLGRADFAAQVLAVLERSGLPPGRLELELTETALLHESEQVRANLGELHRHNIGVTIDDFGAGYSNLARLRSPWVRGVKLDRSLTSDLAAPSGDFSRQLMRSAAQLAQSQNATTTAEGLESAAHVEAARRLGCQLVQGYALSYPLNAEQFTQLLQMTHTTA</sequence>
<dbReference type="CDD" id="cd01948">
    <property type="entry name" value="EAL"/>
    <property type="match status" value="1"/>
</dbReference>
<dbReference type="PANTHER" id="PTHR33121">
    <property type="entry name" value="CYCLIC DI-GMP PHOSPHODIESTERASE PDEF"/>
    <property type="match status" value="1"/>
</dbReference>
<gene>
    <name evidence="2" type="ORF">DVJ83_10285</name>
</gene>
<feature type="domain" description="EAL" evidence="1">
    <location>
        <begin position="1"/>
        <end position="246"/>
    </location>
</feature>
<dbReference type="Gene3D" id="3.20.20.450">
    <property type="entry name" value="EAL domain"/>
    <property type="match status" value="1"/>
</dbReference>
<dbReference type="InterPro" id="IPR050706">
    <property type="entry name" value="Cyclic-di-GMP_PDE-like"/>
</dbReference>
<dbReference type="Pfam" id="PF00563">
    <property type="entry name" value="EAL"/>
    <property type="match status" value="1"/>
</dbReference>
<proteinExistence type="predicted"/>
<reference evidence="2 3" key="1">
    <citation type="submission" date="2018-07" db="EMBL/GenBank/DDBJ databases">
        <title>Complete Genome and Methylome Analysis of Deinococcus wulumuqiensis NEB 479.</title>
        <authorList>
            <person name="Fomenkov A."/>
            <person name="Luyten Y."/>
            <person name="Vincze T."/>
            <person name="Anton B.P."/>
            <person name="Clark T."/>
            <person name="Roberts R.J."/>
            <person name="Morgan R.D."/>
        </authorList>
    </citation>
    <scope>NUCLEOTIDE SEQUENCE [LARGE SCALE GENOMIC DNA]</scope>
    <source>
        <strain evidence="2 3">NEB 479</strain>
    </source>
</reference>
<organism evidence="2 3">
    <name type="scientific">Deinococcus wulumuqiensis</name>
    <dbReference type="NCBI Taxonomy" id="980427"/>
    <lineage>
        <taxon>Bacteria</taxon>
        <taxon>Thermotogati</taxon>
        <taxon>Deinococcota</taxon>
        <taxon>Deinococci</taxon>
        <taxon>Deinococcales</taxon>
        <taxon>Deinococcaceae</taxon>
        <taxon>Deinococcus</taxon>
    </lineage>
</organism>
<dbReference type="EMBL" id="CP031158">
    <property type="protein sequence ID" value="AXG99453.1"/>
    <property type="molecule type" value="Genomic_DNA"/>
</dbReference>
<dbReference type="InterPro" id="IPR035919">
    <property type="entry name" value="EAL_sf"/>
</dbReference>
<dbReference type="GO" id="GO:0071111">
    <property type="term" value="F:cyclic-guanylate-specific phosphodiesterase activity"/>
    <property type="evidence" value="ECO:0007669"/>
    <property type="project" value="InterPro"/>
</dbReference>
<dbReference type="RefSeq" id="WP_114672274.1">
    <property type="nucleotide sequence ID" value="NZ_CP031158.1"/>
</dbReference>
<evidence type="ECO:0000259" key="1">
    <source>
        <dbReference type="PROSITE" id="PS50883"/>
    </source>
</evidence>
<dbReference type="KEGG" id="dwu:DVJ83_10285"/>
<dbReference type="Proteomes" id="UP000253744">
    <property type="component" value="Chromosome"/>
</dbReference>
<dbReference type="SMART" id="SM00052">
    <property type="entry name" value="EAL"/>
    <property type="match status" value="1"/>
</dbReference>
<dbReference type="SUPFAM" id="SSF141868">
    <property type="entry name" value="EAL domain-like"/>
    <property type="match status" value="1"/>
</dbReference>
<evidence type="ECO:0000313" key="2">
    <source>
        <dbReference type="EMBL" id="AXG99453.1"/>
    </source>
</evidence>
<name>A0A345IID1_9DEIO</name>
<dbReference type="InterPro" id="IPR001633">
    <property type="entry name" value="EAL_dom"/>
</dbReference>
<dbReference type="AlphaFoldDB" id="A0A345IID1"/>
<protein>
    <submittedName>
        <fullName evidence="2">EAL domain-containing protein</fullName>
    </submittedName>
</protein>
<accession>A0A345IID1</accession>
<evidence type="ECO:0000313" key="3">
    <source>
        <dbReference type="Proteomes" id="UP000253744"/>
    </source>
</evidence>